<evidence type="ECO:0000256" key="2">
    <source>
        <dbReference type="ARBA" id="ARBA00008133"/>
    </source>
</evidence>
<evidence type="ECO:0000256" key="3">
    <source>
        <dbReference type="ARBA" id="ARBA00013109"/>
    </source>
</evidence>
<dbReference type="Gene3D" id="3.40.50.10090">
    <property type="match status" value="2"/>
</dbReference>
<evidence type="ECO:0000313" key="11">
    <source>
        <dbReference type="EMBL" id="MFB5191088.1"/>
    </source>
</evidence>
<evidence type="ECO:0000256" key="8">
    <source>
        <dbReference type="ARBA" id="ARBA00048617"/>
    </source>
</evidence>
<evidence type="ECO:0000256" key="6">
    <source>
        <dbReference type="ARBA" id="ARBA00037589"/>
    </source>
</evidence>
<comment type="function">
    <text evidence="6 9">Catalyzes cyclization of the linear tetrapyrrole, hydroxymethylbilane, to the macrocyclic uroporphyrinogen III.</text>
</comment>
<dbReference type="InterPro" id="IPR039793">
    <property type="entry name" value="UROS/Hem4"/>
</dbReference>
<keyword evidence="5 9" id="KW-0627">Porphyrin biosynthesis</keyword>
<dbReference type="EMBL" id="JBDXSU010000009">
    <property type="protein sequence ID" value="MFB5191088.1"/>
    <property type="molecule type" value="Genomic_DNA"/>
</dbReference>
<dbReference type="Pfam" id="PF02602">
    <property type="entry name" value="HEM4"/>
    <property type="match status" value="1"/>
</dbReference>
<evidence type="ECO:0000256" key="4">
    <source>
        <dbReference type="ARBA" id="ARBA00023239"/>
    </source>
</evidence>
<comment type="catalytic activity">
    <reaction evidence="8 9">
        <text>hydroxymethylbilane = uroporphyrinogen III + H2O</text>
        <dbReference type="Rhea" id="RHEA:18965"/>
        <dbReference type="ChEBI" id="CHEBI:15377"/>
        <dbReference type="ChEBI" id="CHEBI:57308"/>
        <dbReference type="ChEBI" id="CHEBI:57845"/>
        <dbReference type="EC" id="4.2.1.75"/>
    </reaction>
</comment>
<organism evidence="11 12">
    <name type="scientific">Alicyclobacillus fastidiosus</name>
    <dbReference type="NCBI Taxonomy" id="392011"/>
    <lineage>
        <taxon>Bacteria</taxon>
        <taxon>Bacillati</taxon>
        <taxon>Bacillota</taxon>
        <taxon>Bacilli</taxon>
        <taxon>Bacillales</taxon>
        <taxon>Alicyclobacillaceae</taxon>
        <taxon>Alicyclobacillus</taxon>
    </lineage>
</organism>
<sequence>MRADWSVVITQSGERGLGLVRRLEELGVRAVHWPLISTVVRSPMDIRRQCDRLPPDIDGVIVTSATAARVLANLYGSANWQWGRAVCYCIGDATASVLRERGIPCVVFPGVQDGSDMAQAMLAEWPRGGRTFLFVRGVRARQTVPEALLARGHAVFDLEVYDTLARPRREVEAIGAKGRLIFVLFSPSGVQAFAQSTRMIREHVLRGRHLVVAFGRTTLAALNEAQIPVAFTPNDVTHDGLVHTLLAFLREE</sequence>
<evidence type="ECO:0000259" key="10">
    <source>
        <dbReference type="Pfam" id="PF02602"/>
    </source>
</evidence>
<dbReference type="PANTHER" id="PTHR38042">
    <property type="entry name" value="UROPORPHYRINOGEN-III SYNTHASE, CHLOROPLASTIC"/>
    <property type="match status" value="1"/>
</dbReference>
<dbReference type="PANTHER" id="PTHR38042:SF1">
    <property type="entry name" value="UROPORPHYRINOGEN-III SYNTHASE, CHLOROPLASTIC"/>
    <property type="match status" value="1"/>
</dbReference>
<evidence type="ECO:0000256" key="5">
    <source>
        <dbReference type="ARBA" id="ARBA00023244"/>
    </source>
</evidence>
<dbReference type="InterPro" id="IPR003754">
    <property type="entry name" value="4pyrrol_synth_uPrphyn_synth"/>
</dbReference>
<accession>A0ABV5AFY7</accession>
<keyword evidence="4 9" id="KW-0456">Lyase</keyword>
<evidence type="ECO:0000256" key="9">
    <source>
        <dbReference type="RuleBase" id="RU366031"/>
    </source>
</evidence>
<dbReference type="SUPFAM" id="SSF69618">
    <property type="entry name" value="HemD-like"/>
    <property type="match status" value="1"/>
</dbReference>
<dbReference type="Proteomes" id="UP001579974">
    <property type="component" value="Unassembled WGS sequence"/>
</dbReference>
<evidence type="ECO:0000256" key="7">
    <source>
        <dbReference type="ARBA" id="ARBA00040167"/>
    </source>
</evidence>
<comment type="caution">
    <text evidence="11">The sequence shown here is derived from an EMBL/GenBank/DDBJ whole genome shotgun (WGS) entry which is preliminary data.</text>
</comment>
<comment type="pathway">
    <text evidence="1 9">Porphyrin-containing compound metabolism; protoporphyrin-IX biosynthesis; coproporphyrinogen-III from 5-aminolevulinate: step 3/4.</text>
</comment>
<dbReference type="CDD" id="cd06578">
    <property type="entry name" value="HemD"/>
    <property type="match status" value="1"/>
</dbReference>
<evidence type="ECO:0000313" key="12">
    <source>
        <dbReference type="Proteomes" id="UP001579974"/>
    </source>
</evidence>
<name>A0ABV5AFY7_9BACL</name>
<comment type="similarity">
    <text evidence="2 9">Belongs to the uroporphyrinogen-III synthase family.</text>
</comment>
<dbReference type="EC" id="4.2.1.75" evidence="3 9"/>
<dbReference type="GO" id="GO:0004852">
    <property type="term" value="F:uroporphyrinogen-III synthase activity"/>
    <property type="evidence" value="ECO:0007669"/>
    <property type="project" value="UniProtKB-EC"/>
</dbReference>
<proteinExistence type="inferred from homology"/>
<evidence type="ECO:0000256" key="1">
    <source>
        <dbReference type="ARBA" id="ARBA00004772"/>
    </source>
</evidence>
<dbReference type="InterPro" id="IPR036108">
    <property type="entry name" value="4pyrrol_syn_uPrphyn_synt_sf"/>
</dbReference>
<keyword evidence="12" id="KW-1185">Reference proteome</keyword>
<protein>
    <recommendedName>
        <fullName evidence="7 9">Uroporphyrinogen-III synthase</fullName>
        <ecNumber evidence="3 9">4.2.1.75</ecNumber>
    </recommendedName>
</protein>
<dbReference type="RefSeq" id="WP_275476546.1">
    <property type="nucleotide sequence ID" value="NZ_CP162940.1"/>
</dbReference>
<feature type="domain" description="Tetrapyrrole biosynthesis uroporphyrinogen III synthase" evidence="10">
    <location>
        <begin position="19"/>
        <end position="242"/>
    </location>
</feature>
<reference evidence="11 12" key="1">
    <citation type="journal article" date="2024" name="Int. J. Mol. Sci.">
        <title>Exploration of Alicyclobacillus spp. Genome in Search of Antibiotic Resistance.</title>
        <authorList>
            <person name="Bucka-Kolendo J."/>
            <person name="Kiousi D.E."/>
            <person name="Dekowska A."/>
            <person name="Mikolajczuk-Szczyrba A."/>
            <person name="Karadedos D.M."/>
            <person name="Michael P."/>
            <person name="Galanis A."/>
            <person name="Sokolowska B."/>
        </authorList>
    </citation>
    <scope>NUCLEOTIDE SEQUENCE [LARGE SCALE GENOMIC DNA]</scope>
    <source>
        <strain evidence="11 12">KKP 3000</strain>
    </source>
</reference>
<gene>
    <name evidence="11" type="ORF">KKP3000_004592</name>
</gene>